<evidence type="ECO:0000259" key="2">
    <source>
        <dbReference type="Pfam" id="PF13229"/>
    </source>
</evidence>
<dbReference type="STRING" id="43657.S4054249_03090"/>
<dbReference type="InterPro" id="IPR011050">
    <property type="entry name" value="Pectin_lyase_fold/virulence"/>
</dbReference>
<dbReference type="RefSeq" id="WP_063366036.1">
    <property type="nucleotide sequence ID" value="NZ_AQHB01000039.1"/>
</dbReference>
<keyword evidence="1" id="KW-0732">Signal</keyword>
<gene>
    <name evidence="3" type="ORF">N475_24260</name>
</gene>
<organism evidence="3 4">
    <name type="scientific">Pseudoalteromonas luteoviolacea DSM 6061</name>
    <dbReference type="NCBI Taxonomy" id="1365250"/>
    <lineage>
        <taxon>Bacteria</taxon>
        <taxon>Pseudomonadati</taxon>
        <taxon>Pseudomonadota</taxon>
        <taxon>Gammaproteobacteria</taxon>
        <taxon>Alteromonadales</taxon>
        <taxon>Pseudoalteromonadaceae</taxon>
        <taxon>Pseudoalteromonas</taxon>
    </lineage>
</organism>
<dbReference type="Proteomes" id="UP000076643">
    <property type="component" value="Unassembled WGS sequence"/>
</dbReference>
<name>A0A161ZS58_9GAMM</name>
<comment type="caution">
    <text evidence="3">The sequence shown here is derived from an EMBL/GenBank/DDBJ whole genome shotgun (WGS) entry which is preliminary data.</text>
</comment>
<dbReference type="InterPro" id="IPR012334">
    <property type="entry name" value="Pectin_lyas_fold"/>
</dbReference>
<feature type="signal peptide" evidence="1">
    <location>
        <begin position="1"/>
        <end position="25"/>
    </location>
</feature>
<accession>A0A161ZS58</accession>
<dbReference type="SMART" id="SM00710">
    <property type="entry name" value="PbH1"/>
    <property type="match status" value="7"/>
</dbReference>
<dbReference type="Gene3D" id="2.160.20.10">
    <property type="entry name" value="Single-stranded right-handed beta-helix, Pectin lyase-like"/>
    <property type="match status" value="1"/>
</dbReference>
<dbReference type="Pfam" id="PF13229">
    <property type="entry name" value="Beta_helix"/>
    <property type="match status" value="1"/>
</dbReference>
<sequence>MANLSTTHNSALVIINLLTITTAFATETNQNKSFKDPINSQCDHYISTTQHLVDGNKMAIQAGDTVCLEAGERGPLRLRNVQGSTHAPVTLRNQNGVVTFSPYEYSIAVENSRWLRITSNAVENESEYGVRLGGTLGIGSLSEQIEVDHIEIYRARFAGMLIKTDPTCDPQTWAENFTMTGLRIHNNYIHDTESGEGMYIGYTGLSRNLMCDNELTTVYPHKIEDIHIYDNRLEHIAADGIQVNSVKHNAYIARNTIYRTGVSPFDPHWQNTGIQIGGDNVEVKDNLIYRSGGNGMMIDGDNITVRNNHIIYPGENGIFARNRAQQDSNISGGAPHSYKSNLIVHPQSYAIKLYAVNTASAHKLIENSFENDGSLDSAGRPKTISYLNNQVIRHELNNHHYITQSAYHAGDK</sequence>
<keyword evidence="4" id="KW-1185">Reference proteome</keyword>
<dbReference type="AlphaFoldDB" id="A0A161ZS58"/>
<evidence type="ECO:0000313" key="4">
    <source>
        <dbReference type="Proteomes" id="UP000076643"/>
    </source>
</evidence>
<protein>
    <recommendedName>
        <fullName evidence="2">Right handed beta helix domain-containing protein</fullName>
    </recommendedName>
</protein>
<dbReference type="EMBL" id="AUYB01000148">
    <property type="protein sequence ID" value="KZN30642.1"/>
    <property type="molecule type" value="Genomic_DNA"/>
</dbReference>
<dbReference type="InterPro" id="IPR039448">
    <property type="entry name" value="Beta_helix"/>
</dbReference>
<feature type="chain" id="PRO_5007830575" description="Right handed beta helix domain-containing protein" evidence="1">
    <location>
        <begin position="26"/>
        <end position="412"/>
    </location>
</feature>
<proteinExistence type="predicted"/>
<evidence type="ECO:0000313" key="3">
    <source>
        <dbReference type="EMBL" id="KZN30642.1"/>
    </source>
</evidence>
<dbReference type="PATRIC" id="fig|1365250.3.peg.4858"/>
<dbReference type="SUPFAM" id="SSF51126">
    <property type="entry name" value="Pectin lyase-like"/>
    <property type="match status" value="1"/>
</dbReference>
<dbReference type="InterPro" id="IPR006626">
    <property type="entry name" value="PbH1"/>
</dbReference>
<feature type="domain" description="Right handed beta helix" evidence="2">
    <location>
        <begin position="226"/>
        <end position="371"/>
    </location>
</feature>
<reference evidence="3 4" key="1">
    <citation type="submission" date="2013-07" db="EMBL/GenBank/DDBJ databases">
        <title>Comparative Genomic and Metabolomic Analysis of Twelve Strains of Pseudoalteromonas luteoviolacea.</title>
        <authorList>
            <person name="Vynne N.G."/>
            <person name="Mansson M."/>
            <person name="Gram L."/>
        </authorList>
    </citation>
    <scope>NUCLEOTIDE SEQUENCE [LARGE SCALE GENOMIC DNA]</scope>
    <source>
        <strain evidence="3 4">DSM 6061</strain>
    </source>
</reference>
<evidence type="ECO:0000256" key="1">
    <source>
        <dbReference type="SAM" id="SignalP"/>
    </source>
</evidence>